<dbReference type="InterPro" id="IPR050107">
    <property type="entry name" value="ABC_carbohydrate_import_ATPase"/>
</dbReference>
<dbReference type="EMBL" id="JASBAO010000001">
    <property type="protein sequence ID" value="MDI2089974.1"/>
    <property type="molecule type" value="Genomic_DNA"/>
</dbReference>
<dbReference type="SMART" id="SM00382">
    <property type="entry name" value="AAA"/>
    <property type="match status" value="1"/>
</dbReference>
<reference evidence="4" key="1">
    <citation type="submission" date="2023-05" db="EMBL/GenBank/DDBJ databases">
        <title>Whole genome sequence of Commensalibacter sp.</title>
        <authorList>
            <person name="Charoenyingcharoen P."/>
            <person name="Yukphan P."/>
        </authorList>
    </citation>
    <scope>NUCLEOTIDE SEQUENCE</scope>
    <source>
        <strain evidence="4">TBRC 16381</strain>
    </source>
</reference>
<gene>
    <name evidence="4" type="ORF">QJV27_01040</name>
</gene>
<dbReference type="Pfam" id="PF00005">
    <property type="entry name" value="ABC_tran"/>
    <property type="match status" value="2"/>
</dbReference>
<keyword evidence="1" id="KW-0547">Nucleotide-binding</keyword>
<dbReference type="PROSITE" id="PS50893">
    <property type="entry name" value="ABC_TRANSPORTER_2"/>
    <property type="match status" value="2"/>
</dbReference>
<evidence type="ECO:0000313" key="5">
    <source>
        <dbReference type="Proteomes" id="UP001431634"/>
    </source>
</evidence>
<dbReference type="SUPFAM" id="SSF52540">
    <property type="entry name" value="P-loop containing nucleoside triphosphate hydrolases"/>
    <property type="match status" value="2"/>
</dbReference>
<dbReference type="InterPro" id="IPR027417">
    <property type="entry name" value="P-loop_NTPase"/>
</dbReference>
<dbReference type="RefSeq" id="WP_281447137.1">
    <property type="nucleotide sequence ID" value="NZ_JASBAO010000001.1"/>
</dbReference>
<evidence type="ECO:0000256" key="1">
    <source>
        <dbReference type="ARBA" id="ARBA00022741"/>
    </source>
</evidence>
<name>A0ABT6PYN8_9PROT</name>
<protein>
    <submittedName>
        <fullName evidence="4">ABC transporter ATP-binding protein</fullName>
    </submittedName>
</protein>
<feature type="domain" description="ABC transporter" evidence="3">
    <location>
        <begin position="24"/>
        <end position="258"/>
    </location>
</feature>
<dbReference type="PANTHER" id="PTHR43790:SF4">
    <property type="entry name" value="GUANOSINE IMPORT ATP-BINDING PROTEIN NUPO"/>
    <property type="match status" value="1"/>
</dbReference>
<dbReference type="CDD" id="cd03216">
    <property type="entry name" value="ABC_Carb_Monos_I"/>
    <property type="match status" value="1"/>
</dbReference>
<evidence type="ECO:0000256" key="2">
    <source>
        <dbReference type="ARBA" id="ARBA00022840"/>
    </source>
</evidence>
<dbReference type="InterPro" id="IPR017871">
    <property type="entry name" value="ABC_transporter-like_CS"/>
</dbReference>
<organism evidence="4 5">
    <name type="scientific">Commensalibacter oyaizuii</name>
    <dbReference type="NCBI Taxonomy" id="3043873"/>
    <lineage>
        <taxon>Bacteria</taxon>
        <taxon>Pseudomonadati</taxon>
        <taxon>Pseudomonadota</taxon>
        <taxon>Alphaproteobacteria</taxon>
        <taxon>Acetobacterales</taxon>
        <taxon>Acetobacteraceae</taxon>
    </lineage>
</organism>
<dbReference type="PROSITE" id="PS00211">
    <property type="entry name" value="ABC_TRANSPORTER_1"/>
    <property type="match status" value="1"/>
</dbReference>
<sequence>MKNENDERFVQSEVRIRPGDPPLIKFWKISKYFPEVIANNKIDLDIFPGEIHAIIGENGAGKSTLMNILNGIYQPDEGEIIVDGYGYHLASPQDAMAIGIGMVHQHFKLVPAFTVAENIYFGEKTKRIFISKKEMRQRMNLLFDQYGFYVDPDAMVSDLSAGEQQRVEILRALSRRARILILDEPTAVLTPKEVEQLFISLSKFRRHGNAVIFITHKLDEVLRFSDTVSVLRQGCKIGTYATKTCNAQFLASKMIDGDVGFHNENNIAFLKTKDRDPNIPPLMRLSNVSVINDQKIATLKNIDLEVYPGEILGIAGVVGNGQRELSQVVTGLTKPYTGQIFIHGLEVKKPNPKIFSSVGIGHIPEDRLKTALMSHLDISHNLLMRTYFKKPVGKSFLYSPRQAYQKACNMVRDSKISIHGMSFQISNLSGGTQQKLVSYREKEITTCLLVAVYPSRGLDIGSIKEMQEYFFKLRQRNISVLLFSEDLEELLNLSDRVGVLCHGQLMGVKAASQVTKEQLSLWIGGHAIDEGGRV</sequence>
<evidence type="ECO:0000313" key="4">
    <source>
        <dbReference type="EMBL" id="MDI2089974.1"/>
    </source>
</evidence>
<dbReference type="Proteomes" id="UP001431634">
    <property type="component" value="Unassembled WGS sequence"/>
</dbReference>
<accession>A0ABT6PYN8</accession>
<comment type="caution">
    <text evidence="4">The sequence shown here is derived from an EMBL/GenBank/DDBJ whole genome shotgun (WGS) entry which is preliminary data.</text>
</comment>
<dbReference type="PANTHER" id="PTHR43790">
    <property type="entry name" value="CARBOHYDRATE TRANSPORT ATP-BINDING PROTEIN MG119-RELATED"/>
    <property type="match status" value="1"/>
</dbReference>
<evidence type="ECO:0000259" key="3">
    <source>
        <dbReference type="PROSITE" id="PS50893"/>
    </source>
</evidence>
<dbReference type="CDD" id="cd03215">
    <property type="entry name" value="ABC_Carb_Monos_II"/>
    <property type="match status" value="1"/>
</dbReference>
<dbReference type="InterPro" id="IPR003593">
    <property type="entry name" value="AAA+_ATPase"/>
</dbReference>
<dbReference type="InterPro" id="IPR003439">
    <property type="entry name" value="ABC_transporter-like_ATP-bd"/>
</dbReference>
<keyword evidence="5" id="KW-1185">Reference proteome</keyword>
<proteinExistence type="predicted"/>
<dbReference type="Gene3D" id="3.40.50.300">
    <property type="entry name" value="P-loop containing nucleotide triphosphate hydrolases"/>
    <property type="match status" value="2"/>
</dbReference>
<feature type="domain" description="ABC transporter" evidence="3">
    <location>
        <begin position="283"/>
        <end position="527"/>
    </location>
</feature>
<dbReference type="GO" id="GO:0005524">
    <property type="term" value="F:ATP binding"/>
    <property type="evidence" value="ECO:0007669"/>
    <property type="project" value="UniProtKB-KW"/>
</dbReference>
<keyword evidence="2 4" id="KW-0067">ATP-binding</keyword>